<dbReference type="Proteomes" id="UP000314294">
    <property type="component" value="Unassembled WGS sequence"/>
</dbReference>
<reference evidence="2 3" key="1">
    <citation type="submission" date="2019-03" db="EMBL/GenBank/DDBJ databases">
        <title>First draft genome of Liparis tanakae, snailfish: a comprehensive survey of snailfish specific genes.</title>
        <authorList>
            <person name="Kim W."/>
            <person name="Song I."/>
            <person name="Jeong J.-H."/>
            <person name="Kim D."/>
            <person name="Kim S."/>
            <person name="Ryu S."/>
            <person name="Song J.Y."/>
            <person name="Lee S.K."/>
        </authorList>
    </citation>
    <scope>NUCLEOTIDE SEQUENCE [LARGE SCALE GENOMIC DNA]</scope>
    <source>
        <tissue evidence="2">Muscle</tissue>
    </source>
</reference>
<proteinExistence type="predicted"/>
<keyword evidence="3" id="KW-1185">Reference proteome</keyword>
<accession>A0A4Z2GBF2</accession>
<gene>
    <name evidence="2" type="ORF">EYF80_038861</name>
</gene>
<organism evidence="2 3">
    <name type="scientific">Liparis tanakae</name>
    <name type="common">Tanaka's snailfish</name>
    <dbReference type="NCBI Taxonomy" id="230148"/>
    <lineage>
        <taxon>Eukaryota</taxon>
        <taxon>Metazoa</taxon>
        <taxon>Chordata</taxon>
        <taxon>Craniata</taxon>
        <taxon>Vertebrata</taxon>
        <taxon>Euteleostomi</taxon>
        <taxon>Actinopterygii</taxon>
        <taxon>Neopterygii</taxon>
        <taxon>Teleostei</taxon>
        <taxon>Neoteleostei</taxon>
        <taxon>Acanthomorphata</taxon>
        <taxon>Eupercaria</taxon>
        <taxon>Perciformes</taxon>
        <taxon>Cottioidei</taxon>
        <taxon>Cottales</taxon>
        <taxon>Liparidae</taxon>
        <taxon>Liparis</taxon>
    </lineage>
</organism>
<comment type="caution">
    <text evidence="2">The sequence shown here is derived from an EMBL/GenBank/DDBJ whole genome shotgun (WGS) entry which is preliminary data.</text>
</comment>
<dbReference type="AlphaFoldDB" id="A0A4Z2GBF2"/>
<evidence type="ECO:0000256" key="1">
    <source>
        <dbReference type="SAM" id="MobiDB-lite"/>
    </source>
</evidence>
<protein>
    <submittedName>
        <fullName evidence="2">Uncharacterized protein</fullName>
    </submittedName>
</protein>
<feature type="region of interest" description="Disordered" evidence="1">
    <location>
        <begin position="71"/>
        <end position="108"/>
    </location>
</feature>
<sequence>MEDLVKIFSRLPMGLPPFAARWLGWSLESGQYLMVCALSPLALHSGQVYARRMGHRTRPSAVFRMWREIGGGEPGAAQQQQQQSRCPSLSLPCPITQEQTGESSSKPRVALRDSVMELGLQDGLLILFLATSVDRPR</sequence>
<name>A0A4Z2GBF2_9TELE</name>
<feature type="compositionally biased region" description="Polar residues" evidence="1">
    <location>
        <begin position="96"/>
        <end position="106"/>
    </location>
</feature>
<evidence type="ECO:0000313" key="2">
    <source>
        <dbReference type="EMBL" id="TNN50928.1"/>
    </source>
</evidence>
<dbReference type="EMBL" id="SRLO01000600">
    <property type="protein sequence ID" value="TNN50928.1"/>
    <property type="molecule type" value="Genomic_DNA"/>
</dbReference>
<evidence type="ECO:0000313" key="3">
    <source>
        <dbReference type="Proteomes" id="UP000314294"/>
    </source>
</evidence>